<dbReference type="RefSeq" id="WP_114983962.1">
    <property type="nucleotide sequence ID" value="NZ_CP027806.1"/>
</dbReference>
<dbReference type="Gene3D" id="1.20.1640.10">
    <property type="entry name" value="Multidrug efflux transporter AcrB transmembrane domain"/>
    <property type="match status" value="2"/>
</dbReference>
<evidence type="ECO:0000313" key="8">
    <source>
        <dbReference type="EMBL" id="AXJ00695.1"/>
    </source>
</evidence>
<dbReference type="GO" id="GO:0005886">
    <property type="term" value="C:plasma membrane"/>
    <property type="evidence" value="ECO:0007669"/>
    <property type="project" value="UniProtKB-SubCell"/>
</dbReference>
<dbReference type="SUPFAM" id="SSF82866">
    <property type="entry name" value="Multidrug efflux transporter AcrB transmembrane domain"/>
    <property type="match status" value="2"/>
</dbReference>
<protein>
    <recommendedName>
        <fullName evidence="7">SSD domain-containing protein</fullName>
    </recommendedName>
</protein>
<evidence type="ECO:0000256" key="4">
    <source>
        <dbReference type="ARBA" id="ARBA00022989"/>
    </source>
</evidence>
<dbReference type="OrthoDB" id="9805018at2"/>
<feature type="transmembrane region" description="Helical" evidence="6">
    <location>
        <begin position="396"/>
        <end position="415"/>
    </location>
</feature>
<reference evidence="8 9" key="1">
    <citation type="submission" date="2018-03" db="EMBL/GenBank/DDBJ databases">
        <title>Phenotypic and genomic properties of Cyclonatronum proteinivorum gen. nov., sp. nov., a haloalkaliphilic bacteroidete from soda lakes possessing Na+-translocating rhodopsin.</title>
        <authorList>
            <person name="Toshchakov S.V."/>
            <person name="Korzhenkov A."/>
            <person name="Samarov N.I."/>
            <person name="Kublanov I.V."/>
            <person name="Muntyan M.S."/>
            <person name="Sorokin D.Y."/>
        </authorList>
    </citation>
    <scope>NUCLEOTIDE SEQUENCE [LARGE SCALE GENOMIC DNA]</scope>
    <source>
        <strain evidence="8 9">Omega</strain>
    </source>
</reference>
<feature type="domain" description="SSD" evidence="7">
    <location>
        <begin position="240"/>
        <end position="361"/>
    </location>
</feature>
<feature type="transmembrane region" description="Helical" evidence="6">
    <location>
        <begin position="304"/>
        <end position="324"/>
    </location>
</feature>
<keyword evidence="2" id="KW-1003">Cell membrane</keyword>
<feature type="transmembrane region" description="Helical" evidence="6">
    <location>
        <begin position="336"/>
        <end position="355"/>
    </location>
</feature>
<evidence type="ECO:0000259" key="7">
    <source>
        <dbReference type="PROSITE" id="PS50156"/>
    </source>
</evidence>
<accession>A0A345UJP3</accession>
<dbReference type="KEGG" id="cprv:CYPRO_1439"/>
<feature type="transmembrane region" description="Helical" evidence="6">
    <location>
        <begin position="650"/>
        <end position="672"/>
    </location>
</feature>
<feature type="transmembrane region" description="Helical" evidence="6">
    <location>
        <begin position="236"/>
        <end position="256"/>
    </location>
</feature>
<dbReference type="InterPro" id="IPR000731">
    <property type="entry name" value="SSD"/>
</dbReference>
<keyword evidence="5 6" id="KW-0472">Membrane</keyword>
<dbReference type="EMBL" id="CP027806">
    <property type="protein sequence ID" value="AXJ00695.1"/>
    <property type="molecule type" value="Genomic_DNA"/>
</dbReference>
<keyword evidence="9" id="KW-1185">Reference proteome</keyword>
<evidence type="ECO:0000256" key="5">
    <source>
        <dbReference type="ARBA" id="ARBA00023136"/>
    </source>
</evidence>
<comment type="subcellular location">
    <subcellularLocation>
        <location evidence="1">Cell membrane</location>
        <topology evidence="1">Multi-pass membrane protein</topology>
    </subcellularLocation>
</comment>
<keyword evidence="4 6" id="KW-1133">Transmembrane helix</keyword>
<dbReference type="PANTHER" id="PTHR33406">
    <property type="entry name" value="MEMBRANE PROTEIN MJ1562-RELATED"/>
    <property type="match status" value="1"/>
</dbReference>
<feature type="transmembrane region" description="Helical" evidence="6">
    <location>
        <begin position="262"/>
        <end position="283"/>
    </location>
</feature>
<keyword evidence="3 6" id="KW-0812">Transmembrane</keyword>
<feature type="transmembrane region" description="Helical" evidence="6">
    <location>
        <begin position="12"/>
        <end position="31"/>
    </location>
</feature>
<gene>
    <name evidence="8" type="ORF">CYPRO_1439</name>
</gene>
<feature type="transmembrane region" description="Helical" evidence="6">
    <location>
        <begin position="210"/>
        <end position="229"/>
    </location>
</feature>
<feature type="transmembrane region" description="Helical" evidence="6">
    <location>
        <begin position="596"/>
        <end position="615"/>
    </location>
</feature>
<dbReference type="AlphaFoldDB" id="A0A345UJP3"/>
<feature type="transmembrane region" description="Helical" evidence="6">
    <location>
        <begin position="693"/>
        <end position="712"/>
    </location>
</feature>
<feature type="transmembrane region" description="Helical" evidence="6">
    <location>
        <begin position="724"/>
        <end position="748"/>
    </location>
</feature>
<name>A0A345UJP3_9BACT</name>
<dbReference type="Proteomes" id="UP000254808">
    <property type="component" value="Chromosome"/>
</dbReference>
<evidence type="ECO:0000256" key="1">
    <source>
        <dbReference type="ARBA" id="ARBA00004651"/>
    </source>
</evidence>
<evidence type="ECO:0000313" key="9">
    <source>
        <dbReference type="Proteomes" id="UP000254808"/>
    </source>
</evidence>
<dbReference type="PANTHER" id="PTHR33406:SF12">
    <property type="entry name" value="BLR2997 PROTEIN"/>
    <property type="match status" value="1"/>
</dbReference>
<dbReference type="InterPro" id="IPR004869">
    <property type="entry name" value="MMPL_dom"/>
</dbReference>
<organism evidence="8 9">
    <name type="scientific">Cyclonatronum proteinivorum</name>
    <dbReference type="NCBI Taxonomy" id="1457365"/>
    <lineage>
        <taxon>Bacteria</taxon>
        <taxon>Pseudomonadati</taxon>
        <taxon>Balneolota</taxon>
        <taxon>Balneolia</taxon>
        <taxon>Balneolales</taxon>
        <taxon>Cyclonatronaceae</taxon>
        <taxon>Cyclonatronum</taxon>
    </lineage>
</organism>
<feature type="transmembrane region" description="Helical" evidence="6">
    <location>
        <begin position="622"/>
        <end position="644"/>
    </location>
</feature>
<proteinExistence type="predicted"/>
<dbReference type="InterPro" id="IPR050545">
    <property type="entry name" value="Mycobact_MmpL"/>
</dbReference>
<evidence type="ECO:0000256" key="2">
    <source>
        <dbReference type="ARBA" id="ARBA00022475"/>
    </source>
</evidence>
<dbReference type="Pfam" id="PF03176">
    <property type="entry name" value="MMPL"/>
    <property type="match status" value="2"/>
</dbReference>
<evidence type="ECO:0000256" key="6">
    <source>
        <dbReference type="SAM" id="Phobius"/>
    </source>
</evidence>
<dbReference type="PROSITE" id="PS50156">
    <property type="entry name" value="SSD"/>
    <property type="match status" value="1"/>
</dbReference>
<sequence length="764" mass="84939">MERLADFIISNRRPVLAIAVILVIASIYPVLNVEADFSLEGFFPENDPTIEAYQLFSEEYGRDDNVIAIGLSHPDVLEDAFIARLRELVRELEDIDNITDVLSLLDAQRLRNVDGRLVAEPFLNGEIADRQALMEEITADPFVQGLFISNAADFTAIYIAIDEDQNNFPVREQIIGDLMHILSAQNGLEYYVAGIPYFRNQYVNVLNSEIIFYISISSVLIILLLWFLFRNVQGIVIPILIVWLTILFTVVILWASGGYFEILTSTIAPILLCVGVADSVHMLSKYRDNRMAGIEKPPAVRESLIVLGSATFLTSVTTAIGFATLLTSNVVPMRTFGLYTAIGVMVAYVITIFLLPNLMPYFKDTSPGGLPGARVHNAIGNFLQATFRFSLRYHKAVVIGTLLATVLIATGISQLRVNGFVFDDVGRDSPLIADSYVIGERLSPQFPLEIIIDTGQDDGITDPDLLARVALLEEKLISYDEIERSRSLTTLMKQIHRTMQPEEAALNPLPDARTLLAQYLLLMEITDADALDQFTDFTYSQIRVSAQAHDAGSWRMNQIRAELLDFISDTFPNESITMTGTTILVADLTDNIVRSLASSIGLAFVFISLIMAWLFRNFKLVIISLLPNIMPLLVIAGVMGYFGIEIKPSTAVIFTIAFGIAVDDSIHFLARFRIESRRGRTLIDAVRVTTEKTGRAIILTSAILLVGFGTLGNSEFDSTMYMGQLVSITIFTAIIADLFFLPALIYWFKPNMRALRGEFPIKGV</sequence>
<evidence type="ECO:0000256" key="3">
    <source>
        <dbReference type="ARBA" id="ARBA00022692"/>
    </source>
</evidence>